<sequence>MTVTLTFPIPRAFWFTANSRLHWTARARKTRQLRELGGLVGNSEINRLRLARPVFDRCRVTVEVSYPTVTRADPANTAPVSKALIDGLTDAGYWPDDDSRHLVEVAYRRSPTRCPKGQHLITMTITPIYKE</sequence>
<organism evidence="1 2">
    <name type="scientific">Bifidobacterium platyrrhinorum</name>
    <dbReference type="NCBI Taxonomy" id="2661628"/>
    <lineage>
        <taxon>Bacteria</taxon>
        <taxon>Bacillati</taxon>
        <taxon>Actinomycetota</taxon>
        <taxon>Actinomycetes</taxon>
        <taxon>Bifidobacteriales</taxon>
        <taxon>Bifidobacteriaceae</taxon>
        <taxon>Bifidobacterium</taxon>
    </lineage>
</organism>
<dbReference type="RefSeq" id="WP_163197133.1">
    <property type="nucleotide sequence ID" value="NZ_WHZV01000005.1"/>
</dbReference>
<comment type="caution">
    <text evidence="1">The sequence shown here is derived from an EMBL/GenBank/DDBJ whole genome shotgun (WGS) entry which is preliminary data.</text>
</comment>
<dbReference type="AlphaFoldDB" id="A0A6L9SSE1"/>
<evidence type="ECO:0000313" key="1">
    <source>
        <dbReference type="EMBL" id="NEG55418.1"/>
    </source>
</evidence>
<dbReference type="GO" id="GO:0000287">
    <property type="term" value="F:magnesium ion binding"/>
    <property type="evidence" value="ECO:0007669"/>
    <property type="project" value="InterPro"/>
</dbReference>
<dbReference type="Proteomes" id="UP000483293">
    <property type="component" value="Unassembled WGS sequence"/>
</dbReference>
<dbReference type="GO" id="GO:0006281">
    <property type="term" value="P:DNA repair"/>
    <property type="evidence" value="ECO:0007669"/>
    <property type="project" value="InterPro"/>
</dbReference>
<proteinExistence type="predicted"/>
<gene>
    <name evidence="1" type="ORF">GFD21_06490</name>
</gene>
<reference evidence="1 2" key="1">
    <citation type="submission" date="2019-10" db="EMBL/GenBank/DDBJ databases">
        <title>Bifidobacterium from non-human primates.</title>
        <authorList>
            <person name="Modesto M."/>
        </authorList>
    </citation>
    <scope>NUCLEOTIDE SEQUENCE [LARGE SCALE GENOMIC DNA]</scope>
    <source>
        <strain evidence="1 2">SMA15</strain>
    </source>
</reference>
<dbReference type="Gene3D" id="3.30.1330.70">
    <property type="entry name" value="Holliday junction resolvase RusA"/>
    <property type="match status" value="1"/>
</dbReference>
<name>A0A6L9SSE1_9BIFI</name>
<keyword evidence="2" id="KW-1185">Reference proteome</keyword>
<accession>A0A6L9SSE1</accession>
<dbReference type="GO" id="GO:0006310">
    <property type="term" value="P:DNA recombination"/>
    <property type="evidence" value="ECO:0007669"/>
    <property type="project" value="InterPro"/>
</dbReference>
<dbReference type="SUPFAM" id="SSF103084">
    <property type="entry name" value="Holliday junction resolvase RusA"/>
    <property type="match status" value="1"/>
</dbReference>
<dbReference type="InterPro" id="IPR036614">
    <property type="entry name" value="RusA-like_sf"/>
</dbReference>
<protein>
    <submittedName>
        <fullName evidence="1">Uncharacterized protein</fullName>
    </submittedName>
</protein>
<dbReference type="EMBL" id="WHZV01000005">
    <property type="protein sequence ID" value="NEG55418.1"/>
    <property type="molecule type" value="Genomic_DNA"/>
</dbReference>
<evidence type="ECO:0000313" key="2">
    <source>
        <dbReference type="Proteomes" id="UP000483293"/>
    </source>
</evidence>